<evidence type="ECO:0000259" key="1">
    <source>
        <dbReference type="PROSITE" id="PS50125"/>
    </source>
</evidence>
<accession>A0A508TP09</accession>
<dbReference type="GO" id="GO:0004016">
    <property type="term" value="F:adenylate cyclase activity"/>
    <property type="evidence" value="ECO:0007669"/>
    <property type="project" value="UniProtKB-EC"/>
</dbReference>
<dbReference type="Gene3D" id="3.40.50.10070">
    <property type="entry name" value="TolB, N-terminal domain"/>
    <property type="match status" value="1"/>
</dbReference>
<dbReference type="RefSeq" id="WP_172628256.1">
    <property type="nucleotide sequence ID" value="NZ_CAADFC020000027.1"/>
</dbReference>
<evidence type="ECO:0000313" key="2">
    <source>
        <dbReference type="EMBL" id="VIO76090.1"/>
    </source>
</evidence>
<dbReference type="Gene3D" id="3.30.70.1230">
    <property type="entry name" value="Nucleotide cyclase"/>
    <property type="match status" value="1"/>
</dbReference>
<reference evidence="2" key="1">
    <citation type="submission" date="2019-02" db="EMBL/GenBank/DDBJ databases">
        <authorList>
            <person name="Pothier F.J."/>
        </authorList>
    </citation>
    <scope>NUCLEOTIDE SEQUENCE</scope>
    <source>
        <strain evidence="2">CI-1B</strain>
    </source>
</reference>
<dbReference type="SUPFAM" id="SSF55073">
    <property type="entry name" value="Nucleotide cyclase"/>
    <property type="match status" value="1"/>
</dbReference>
<keyword evidence="2" id="KW-0456">Lyase</keyword>
<dbReference type="GO" id="GO:0006171">
    <property type="term" value="P:cAMP biosynthetic process"/>
    <property type="evidence" value="ECO:0007669"/>
    <property type="project" value="TreeGrafter"/>
</dbReference>
<keyword evidence="3" id="KW-1185">Reference proteome</keyword>
<comment type="caution">
    <text evidence="2">The sequence shown here is derived from an EMBL/GenBank/DDBJ whole genome shotgun (WGS) entry which is preliminary data.</text>
</comment>
<dbReference type="InterPro" id="IPR050697">
    <property type="entry name" value="Adenylyl/Guanylyl_Cyclase_3/4"/>
</dbReference>
<dbReference type="InterPro" id="IPR029787">
    <property type="entry name" value="Nucleotide_cyclase"/>
</dbReference>
<protein>
    <submittedName>
        <fullName evidence="2">Adenylate cyclase 2</fullName>
        <ecNumber evidence="2">4.6.1.1</ecNumber>
    </submittedName>
</protein>
<dbReference type="PROSITE" id="PS50125">
    <property type="entry name" value="GUANYLATE_CYCLASE_2"/>
    <property type="match status" value="1"/>
</dbReference>
<dbReference type="Pfam" id="PF00211">
    <property type="entry name" value="Guanylate_cyc"/>
    <property type="match status" value="1"/>
</dbReference>
<dbReference type="SUPFAM" id="SSF48452">
    <property type="entry name" value="TPR-like"/>
    <property type="match status" value="1"/>
</dbReference>
<organism evidence="2 3">
    <name type="scientific">Bradyrhizobium ivorense</name>
    <dbReference type="NCBI Taxonomy" id="2511166"/>
    <lineage>
        <taxon>Bacteria</taxon>
        <taxon>Pseudomonadati</taxon>
        <taxon>Pseudomonadota</taxon>
        <taxon>Alphaproteobacteria</taxon>
        <taxon>Hyphomicrobiales</taxon>
        <taxon>Nitrobacteraceae</taxon>
        <taxon>Bradyrhizobium</taxon>
    </lineage>
</organism>
<dbReference type="EMBL" id="CAADFC020000027">
    <property type="protein sequence ID" value="VIO76090.1"/>
    <property type="molecule type" value="Genomic_DNA"/>
</dbReference>
<feature type="domain" description="Guanylate cyclase" evidence="1">
    <location>
        <begin position="1"/>
        <end position="114"/>
    </location>
</feature>
<proteinExistence type="predicted"/>
<sequence length="581" mass="64500">MAADVAGYSRLMHDDEEATHARLTALLADVIKPIVAEHGGRIVKNTGDGFLAEFPSAVQAVRTAVRFQSAVGDLQKNDAEGRRLLFRVGINIGDVIVEPHDIFGDGVNIAARLEGISEPGGTCISSSAYDQVRGKVDTAFEDMGPQALKNIAEPIRVWRVRLGSNTRSAASTAVPAGTSRPLALPDRPSIAVLPFQNMSGDPEQEYFADGVVEDIITALSHFRALFVIARNSSFTYKGRAVDVKQVGRELGVRYVLEGSVRKAANRVRITGQLVDTATGAHLWAERYDRDLSDIFTVQDEIAASVVTVIEPALAAAEQQRVLRKPPERLDAWEAYQRGLWHFHQYRPEENKTALAFFSQAIALDPNFAPGHYGYALALQWDIWHFSTRPFLEVQGRAREEAHIAVSLDDNDATAHAVLAHMMMWGSEWEAAIAEARTAVALNPNSAFVISMLGCVLGFGGYREEALERLQQAIRASPHDPLIWLWSVWRGALQFLSRDFVAALQTWRQVVRLRPSYATAYEYIAASLAYLGQLDEARETLERIPPQSAEQRRRWQQRPPWMRPEDYALRVEGVRLAAGVRG</sequence>
<dbReference type="Proteomes" id="UP000328092">
    <property type="component" value="Unassembled WGS sequence"/>
</dbReference>
<dbReference type="EC" id="4.6.1.1" evidence="2"/>
<dbReference type="GO" id="GO:0035556">
    <property type="term" value="P:intracellular signal transduction"/>
    <property type="evidence" value="ECO:0007669"/>
    <property type="project" value="InterPro"/>
</dbReference>
<dbReference type="PANTHER" id="PTHR43081:SF19">
    <property type="entry name" value="PH-SENSITIVE ADENYLATE CYCLASE RV1264"/>
    <property type="match status" value="1"/>
</dbReference>
<dbReference type="AlphaFoldDB" id="A0A508TP09"/>
<dbReference type="InterPro" id="IPR001054">
    <property type="entry name" value="A/G_cyclase"/>
</dbReference>
<dbReference type="PANTHER" id="PTHR43081">
    <property type="entry name" value="ADENYLATE CYCLASE, TERMINAL-DIFFERENTIATION SPECIFIC-RELATED"/>
    <property type="match status" value="1"/>
</dbReference>
<gene>
    <name evidence="2" type="primary">cyaB_2</name>
    <name evidence="2" type="ORF">CI1B_62340</name>
</gene>
<name>A0A508TP09_9BRAD</name>
<dbReference type="CDD" id="cd07302">
    <property type="entry name" value="CHD"/>
    <property type="match status" value="1"/>
</dbReference>
<evidence type="ECO:0000313" key="3">
    <source>
        <dbReference type="Proteomes" id="UP000328092"/>
    </source>
</evidence>
<dbReference type="InterPro" id="IPR011990">
    <property type="entry name" value="TPR-like_helical_dom_sf"/>
</dbReference>
<dbReference type="Gene3D" id="1.25.40.10">
    <property type="entry name" value="Tetratricopeptide repeat domain"/>
    <property type="match status" value="2"/>
</dbReference>